<reference evidence="1" key="1">
    <citation type="submission" date="2021-06" db="EMBL/GenBank/DDBJ databases">
        <authorList>
            <person name="Kallberg Y."/>
            <person name="Tangrot J."/>
            <person name="Rosling A."/>
        </authorList>
    </citation>
    <scope>NUCLEOTIDE SEQUENCE</scope>
    <source>
        <strain evidence="1">MA461A</strain>
    </source>
</reference>
<evidence type="ECO:0000313" key="2">
    <source>
        <dbReference type="Proteomes" id="UP000789920"/>
    </source>
</evidence>
<organism evidence="1 2">
    <name type="scientific">Racocetra persica</name>
    <dbReference type="NCBI Taxonomy" id="160502"/>
    <lineage>
        <taxon>Eukaryota</taxon>
        <taxon>Fungi</taxon>
        <taxon>Fungi incertae sedis</taxon>
        <taxon>Mucoromycota</taxon>
        <taxon>Glomeromycotina</taxon>
        <taxon>Glomeromycetes</taxon>
        <taxon>Diversisporales</taxon>
        <taxon>Gigasporaceae</taxon>
        <taxon>Racocetra</taxon>
    </lineage>
</organism>
<comment type="caution">
    <text evidence="1">The sequence shown here is derived from an EMBL/GenBank/DDBJ whole genome shotgun (WGS) entry which is preliminary data.</text>
</comment>
<feature type="non-terminal residue" evidence="1">
    <location>
        <position position="1"/>
    </location>
</feature>
<dbReference type="Proteomes" id="UP000789920">
    <property type="component" value="Unassembled WGS sequence"/>
</dbReference>
<gene>
    <name evidence="1" type="ORF">RPERSI_LOCUS4871</name>
</gene>
<accession>A0ACA9M760</accession>
<protein>
    <submittedName>
        <fullName evidence="1">10781_t:CDS:1</fullName>
    </submittedName>
</protein>
<proteinExistence type="predicted"/>
<name>A0ACA9M760_9GLOM</name>
<dbReference type="EMBL" id="CAJVQC010007018">
    <property type="protein sequence ID" value="CAG8574112.1"/>
    <property type="molecule type" value="Genomic_DNA"/>
</dbReference>
<keyword evidence="2" id="KW-1185">Reference proteome</keyword>
<sequence>VRVIKPYRLVKVRARIDFIILLVTGANIIKEANRIIPVATFITRCISEEDEVASLQILFRLNFLGVNRNSKFWSNLAVFDPDRPTTLYWKKAGMLILMVLIYKNYNIELTDTDEPFKPFKYVAGIVANCKELKVRISPRI</sequence>
<evidence type="ECO:0000313" key="1">
    <source>
        <dbReference type="EMBL" id="CAG8574112.1"/>
    </source>
</evidence>